<name>A0ACB9F912_CICIN</name>
<sequence>MEAEKISEKIEGNLDKNHRLDLESSKCSESGMDAVGRFKNSPVKEAAQHSPIDENFNPNMKLTDPIFDNVVQIISIENRKGLESCSESLKTILSRDTPLKEKLEMVEIRNIVNQIGSLSSSNQDFMEAKFHVSPRITQSQSRRGSLANFSINHVSPGDVNSEQASSNSGISSRLAEIGEACGFLNRSSQGTGRKQGARAKKGGPVKSQ</sequence>
<comment type="caution">
    <text evidence="1">The sequence shown here is derived from an EMBL/GenBank/DDBJ whole genome shotgun (WGS) entry which is preliminary data.</text>
</comment>
<dbReference type="EMBL" id="CM042011">
    <property type="protein sequence ID" value="KAI3767814.1"/>
    <property type="molecule type" value="Genomic_DNA"/>
</dbReference>
<accession>A0ACB9F912</accession>
<keyword evidence="2" id="KW-1185">Reference proteome</keyword>
<reference evidence="1 2" key="2">
    <citation type="journal article" date="2022" name="Mol. Ecol. Resour.">
        <title>The genomes of chicory, endive, great burdock and yacon provide insights into Asteraceae paleo-polyploidization history and plant inulin production.</title>
        <authorList>
            <person name="Fan W."/>
            <person name="Wang S."/>
            <person name="Wang H."/>
            <person name="Wang A."/>
            <person name="Jiang F."/>
            <person name="Liu H."/>
            <person name="Zhao H."/>
            <person name="Xu D."/>
            <person name="Zhang Y."/>
        </authorList>
    </citation>
    <scope>NUCLEOTIDE SEQUENCE [LARGE SCALE GENOMIC DNA]</scope>
    <source>
        <strain evidence="2">cv. Punajuju</strain>
        <tissue evidence="1">Leaves</tissue>
    </source>
</reference>
<protein>
    <submittedName>
        <fullName evidence="1">Uncharacterized protein</fullName>
    </submittedName>
</protein>
<evidence type="ECO:0000313" key="2">
    <source>
        <dbReference type="Proteomes" id="UP001055811"/>
    </source>
</evidence>
<evidence type="ECO:0000313" key="1">
    <source>
        <dbReference type="EMBL" id="KAI3767814.1"/>
    </source>
</evidence>
<dbReference type="Proteomes" id="UP001055811">
    <property type="component" value="Linkage Group LG03"/>
</dbReference>
<gene>
    <name evidence="1" type="ORF">L2E82_18235</name>
</gene>
<reference evidence="2" key="1">
    <citation type="journal article" date="2022" name="Mol. Ecol. Resour.">
        <title>The genomes of chicory, endive, great burdock and yacon provide insights into Asteraceae palaeo-polyploidization history and plant inulin production.</title>
        <authorList>
            <person name="Fan W."/>
            <person name="Wang S."/>
            <person name="Wang H."/>
            <person name="Wang A."/>
            <person name="Jiang F."/>
            <person name="Liu H."/>
            <person name="Zhao H."/>
            <person name="Xu D."/>
            <person name="Zhang Y."/>
        </authorList>
    </citation>
    <scope>NUCLEOTIDE SEQUENCE [LARGE SCALE GENOMIC DNA]</scope>
    <source>
        <strain evidence="2">cv. Punajuju</strain>
    </source>
</reference>
<organism evidence="1 2">
    <name type="scientific">Cichorium intybus</name>
    <name type="common">Chicory</name>
    <dbReference type="NCBI Taxonomy" id="13427"/>
    <lineage>
        <taxon>Eukaryota</taxon>
        <taxon>Viridiplantae</taxon>
        <taxon>Streptophyta</taxon>
        <taxon>Embryophyta</taxon>
        <taxon>Tracheophyta</taxon>
        <taxon>Spermatophyta</taxon>
        <taxon>Magnoliopsida</taxon>
        <taxon>eudicotyledons</taxon>
        <taxon>Gunneridae</taxon>
        <taxon>Pentapetalae</taxon>
        <taxon>asterids</taxon>
        <taxon>campanulids</taxon>
        <taxon>Asterales</taxon>
        <taxon>Asteraceae</taxon>
        <taxon>Cichorioideae</taxon>
        <taxon>Cichorieae</taxon>
        <taxon>Cichoriinae</taxon>
        <taxon>Cichorium</taxon>
    </lineage>
</organism>
<proteinExistence type="predicted"/>